<accession>A0ABY7Y1A6</accession>
<dbReference type="EMBL" id="CP082270">
    <property type="protein sequence ID" value="WDM63748.1"/>
    <property type="molecule type" value="Genomic_DNA"/>
</dbReference>
<protein>
    <submittedName>
        <fullName evidence="2">Uncharacterized protein</fullName>
    </submittedName>
</protein>
<evidence type="ECO:0000256" key="1">
    <source>
        <dbReference type="SAM" id="SignalP"/>
    </source>
</evidence>
<evidence type="ECO:0000313" key="2">
    <source>
        <dbReference type="EMBL" id="WDM63748.1"/>
    </source>
</evidence>
<sequence length="185" mass="20575">MTCRTLQAVVVSIALLVSLQSRAHVAGVDTAPLAQLEEQRRDLDRRTASITDRRSFDAHAKATEGTGAFPLYKLAPASRARFVESLRFNARGLTTFDYSDLVRELGAADIHRLLKPFGFQHLLAVIPDVRVNSQEDKEVLETLRATRALRCGMGEHCNETDYPGYKCIQHATCEDSTQHICTSNC</sequence>
<reference evidence="2 3" key="1">
    <citation type="submission" date="2021-08" db="EMBL/GenBank/DDBJ databases">
        <title>Stenotrophomonas forensis sp. nov., isolated from contaminated viral transport media.</title>
        <authorList>
            <person name="Nguyen S.V."/>
            <person name="Edwards D."/>
            <person name="Scott S."/>
            <person name="Doss J."/>
            <person name="Merid S."/>
            <person name="Zelaya E."/>
            <person name="Maza C."/>
            <person name="Mann M."/>
            <person name="Hamilton B."/>
            <person name="Blackwell R."/>
            <person name="Tran A."/>
            <person name="Hauser J."/>
        </authorList>
    </citation>
    <scope>NUCLEOTIDE SEQUENCE [LARGE SCALE GENOMIC DNA]</scope>
    <source>
        <strain evidence="2 3">DFS-20110405</strain>
    </source>
</reference>
<name>A0ABY7Y1A6_9GAMM</name>
<gene>
    <name evidence="2" type="ORF">K5L94_00170</name>
</gene>
<dbReference type="Proteomes" id="UP001216828">
    <property type="component" value="Chromosome"/>
</dbReference>
<keyword evidence="1" id="KW-0732">Signal</keyword>
<organism evidence="2 3">
    <name type="scientific">Stenotrophomonas forensis</name>
    <dbReference type="NCBI Taxonomy" id="2871169"/>
    <lineage>
        <taxon>Bacteria</taxon>
        <taxon>Pseudomonadati</taxon>
        <taxon>Pseudomonadota</taxon>
        <taxon>Gammaproteobacteria</taxon>
        <taxon>Lysobacterales</taxon>
        <taxon>Lysobacteraceae</taxon>
        <taxon>Stenotrophomonas</taxon>
        <taxon>Stenotrophomonas maltophilia group</taxon>
    </lineage>
</organism>
<feature type="signal peptide" evidence="1">
    <location>
        <begin position="1"/>
        <end position="23"/>
    </location>
</feature>
<dbReference type="RefSeq" id="WP_180878551.1">
    <property type="nucleotide sequence ID" value="NZ_CP082270.1"/>
</dbReference>
<feature type="chain" id="PRO_5046173042" evidence="1">
    <location>
        <begin position="24"/>
        <end position="185"/>
    </location>
</feature>
<proteinExistence type="predicted"/>
<keyword evidence="3" id="KW-1185">Reference proteome</keyword>
<evidence type="ECO:0000313" key="3">
    <source>
        <dbReference type="Proteomes" id="UP001216828"/>
    </source>
</evidence>